<evidence type="ECO:0000259" key="7">
    <source>
        <dbReference type="PROSITE" id="PS50850"/>
    </source>
</evidence>
<feature type="transmembrane region" description="Helical" evidence="6">
    <location>
        <begin position="98"/>
        <end position="120"/>
    </location>
</feature>
<evidence type="ECO:0000256" key="2">
    <source>
        <dbReference type="ARBA" id="ARBA00022448"/>
    </source>
</evidence>
<gene>
    <name evidence="8" type="ORF">ASN_1326</name>
</gene>
<organism evidence="8 9">
    <name type="scientific">Acetobacter senegalensis</name>
    <dbReference type="NCBI Taxonomy" id="446692"/>
    <lineage>
        <taxon>Bacteria</taxon>
        <taxon>Pseudomonadati</taxon>
        <taxon>Pseudomonadota</taxon>
        <taxon>Alphaproteobacteria</taxon>
        <taxon>Acetobacterales</taxon>
        <taxon>Acetobacteraceae</taxon>
        <taxon>Acetobacter</taxon>
    </lineage>
</organism>
<evidence type="ECO:0000313" key="8">
    <source>
        <dbReference type="EMBL" id="CEF40691.1"/>
    </source>
</evidence>
<sequence>MRNILVLFFLFACALLSYTDREILSLLVDFIKLDLNISNYQFALLIGTFFGVIYAVMGLPVGWLVDRLPRKPFLIGAIGLWSAGTMVCGLAMQFPLMLMGRMLVAAGEAALAPVALSLIGDIFPRHQQGRALGFYFSGIVAGGGVSIIVGGWLLGPAGLCLLAPLMPHLAPWRRIFMFLAMVGTFMCVLALFVVHEPRRVHYVSGAPDGSSDASGRRQSRMVLLVTCLAVSTVSVIDNAVGAWAPYVMLHAFSVSAAHIGKILGGSLIVGGLTGVTIGGILSDRLMKGRGQEAFYAPIIMLLLVLVVLCLGGAAYNYMLALCMIMGIVALAGMCSTLGLNLILHLGTSRRRGFVTSFSFFLNVLVGAGLGPLLVPLALDMPLQITPITALSSVAAGAALVASGLFIAARCLSRNLSPA</sequence>
<keyword evidence="4 6" id="KW-1133">Transmembrane helix</keyword>
<name>A0A0U5B801_9PROT</name>
<evidence type="ECO:0000313" key="9">
    <source>
        <dbReference type="Proteomes" id="UP000056109"/>
    </source>
</evidence>
<feature type="transmembrane region" description="Helical" evidence="6">
    <location>
        <begin position="72"/>
        <end position="92"/>
    </location>
</feature>
<keyword evidence="9" id="KW-1185">Reference proteome</keyword>
<feature type="transmembrane region" description="Helical" evidence="6">
    <location>
        <begin position="258"/>
        <end position="281"/>
    </location>
</feature>
<dbReference type="PANTHER" id="PTHR23505:SF79">
    <property type="entry name" value="PROTEIN SPINSTER"/>
    <property type="match status" value="1"/>
</dbReference>
<dbReference type="Gene3D" id="1.20.1250.20">
    <property type="entry name" value="MFS general substrate transporter like domains"/>
    <property type="match status" value="2"/>
</dbReference>
<protein>
    <submittedName>
        <fullName evidence="8">Major facilitator transporter</fullName>
    </submittedName>
</protein>
<dbReference type="InterPro" id="IPR020846">
    <property type="entry name" value="MFS_dom"/>
</dbReference>
<dbReference type="InterPro" id="IPR011701">
    <property type="entry name" value="MFS"/>
</dbReference>
<feature type="transmembrane region" description="Helical" evidence="6">
    <location>
        <begin position="384"/>
        <end position="408"/>
    </location>
</feature>
<dbReference type="AlphaFoldDB" id="A0A0U5B801"/>
<evidence type="ECO:0000256" key="1">
    <source>
        <dbReference type="ARBA" id="ARBA00004141"/>
    </source>
</evidence>
<feature type="transmembrane region" description="Helical" evidence="6">
    <location>
        <begin position="293"/>
        <end position="317"/>
    </location>
</feature>
<feature type="transmembrane region" description="Helical" evidence="6">
    <location>
        <begin position="175"/>
        <end position="194"/>
    </location>
</feature>
<dbReference type="SUPFAM" id="SSF103473">
    <property type="entry name" value="MFS general substrate transporter"/>
    <property type="match status" value="1"/>
</dbReference>
<dbReference type="GO" id="GO:0016020">
    <property type="term" value="C:membrane"/>
    <property type="evidence" value="ECO:0007669"/>
    <property type="project" value="UniProtKB-SubCell"/>
</dbReference>
<feature type="domain" description="Major facilitator superfamily (MFS) profile" evidence="7">
    <location>
        <begin position="6"/>
        <end position="418"/>
    </location>
</feature>
<evidence type="ECO:0000256" key="6">
    <source>
        <dbReference type="SAM" id="Phobius"/>
    </source>
</evidence>
<dbReference type="Proteomes" id="UP000056109">
    <property type="component" value="Chromosome I"/>
</dbReference>
<feature type="transmembrane region" description="Helical" evidence="6">
    <location>
        <begin position="221"/>
        <end position="246"/>
    </location>
</feature>
<accession>A0A0U5B801</accession>
<dbReference type="PANTHER" id="PTHR23505">
    <property type="entry name" value="SPINSTER"/>
    <property type="match status" value="1"/>
</dbReference>
<evidence type="ECO:0000256" key="4">
    <source>
        <dbReference type="ARBA" id="ARBA00022989"/>
    </source>
</evidence>
<comment type="subcellular location">
    <subcellularLocation>
        <location evidence="1">Membrane</location>
        <topology evidence="1">Multi-pass membrane protein</topology>
    </subcellularLocation>
</comment>
<dbReference type="GO" id="GO:0022857">
    <property type="term" value="F:transmembrane transporter activity"/>
    <property type="evidence" value="ECO:0007669"/>
    <property type="project" value="InterPro"/>
</dbReference>
<feature type="transmembrane region" description="Helical" evidence="6">
    <location>
        <begin position="357"/>
        <end position="378"/>
    </location>
</feature>
<feature type="transmembrane region" description="Helical" evidence="6">
    <location>
        <begin position="43"/>
        <end position="65"/>
    </location>
</feature>
<dbReference type="EMBL" id="LN606600">
    <property type="protein sequence ID" value="CEF40691.1"/>
    <property type="molecule type" value="Genomic_DNA"/>
</dbReference>
<dbReference type="InterPro" id="IPR036259">
    <property type="entry name" value="MFS_trans_sf"/>
</dbReference>
<dbReference type="RefSeq" id="WP_058987473.1">
    <property type="nucleotide sequence ID" value="NZ_LN606600.1"/>
</dbReference>
<keyword evidence="3 6" id="KW-0812">Transmembrane</keyword>
<keyword evidence="2" id="KW-0813">Transport</keyword>
<dbReference type="InterPro" id="IPR044770">
    <property type="entry name" value="MFS_spinster-like"/>
</dbReference>
<evidence type="ECO:0000256" key="3">
    <source>
        <dbReference type="ARBA" id="ARBA00022692"/>
    </source>
</evidence>
<dbReference type="PATRIC" id="fig|446692.3.peg.1331"/>
<evidence type="ECO:0000256" key="5">
    <source>
        <dbReference type="ARBA" id="ARBA00023136"/>
    </source>
</evidence>
<dbReference type="KEGG" id="asz:ASN_1326"/>
<dbReference type="GeneID" id="34782408"/>
<dbReference type="PROSITE" id="PS50850">
    <property type="entry name" value="MFS"/>
    <property type="match status" value="1"/>
</dbReference>
<dbReference type="Pfam" id="PF07690">
    <property type="entry name" value="MFS_1"/>
    <property type="match status" value="1"/>
</dbReference>
<keyword evidence="5 6" id="KW-0472">Membrane</keyword>
<reference evidence="9" key="1">
    <citation type="submission" date="2014-09" db="EMBL/GenBank/DDBJ databases">
        <authorList>
            <person name="Illeghems K.G."/>
        </authorList>
    </citation>
    <scope>NUCLEOTIDE SEQUENCE [LARGE SCALE GENOMIC DNA]</scope>
    <source>
        <strain evidence="9">108B</strain>
    </source>
</reference>
<feature type="transmembrane region" description="Helical" evidence="6">
    <location>
        <begin position="323"/>
        <end position="345"/>
    </location>
</feature>
<feature type="transmembrane region" description="Helical" evidence="6">
    <location>
        <begin position="132"/>
        <end position="155"/>
    </location>
</feature>
<proteinExistence type="predicted"/>